<dbReference type="Proteomes" id="UP000235828">
    <property type="component" value="Chromosome B"/>
</dbReference>
<accession>A0A2N8ZMC3</accession>
<dbReference type="KEGG" id="vta:B1411"/>
<proteinExistence type="predicted"/>
<organism evidence="1 2">
    <name type="scientific">Vibrio tapetis subsp. tapetis</name>
    <dbReference type="NCBI Taxonomy" id="1671868"/>
    <lineage>
        <taxon>Bacteria</taxon>
        <taxon>Pseudomonadati</taxon>
        <taxon>Pseudomonadota</taxon>
        <taxon>Gammaproteobacteria</taxon>
        <taxon>Vibrionales</taxon>
        <taxon>Vibrionaceae</taxon>
        <taxon>Vibrio</taxon>
    </lineage>
</organism>
<evidence type="ECO:0000313" key="1">
    <source>
        <dbReference type="EMBL" id="SON53022.1"/>
    </source>
</evidence>
<dbReference type="AlphaFoldDB" id="A0A2N8ZMC3"/>
<dbReference type="EMBL" id="LT960612">
    <property type="protein sequence ID" value="SON53022.1"/>
    <property type="molecule type" value="Genomic_DNA"/>
</dbReference>
<protein>
    <submittedName>
        <fullName evidence="1">Uncharacterized protein</fullName>
    </submittedName>
</protein>
<name>A0A2N8ZMC3_9VIBR</name>
<evidence type="ECO:0000313" key="2">
    <source>
        <dbReference type="Proteomes" id="UP000235828"/>
    </source>
</evidence>
<keyword evidence="2" id="KW-1185">Reference proteome</keyword>
<gene>
    <name evidence="1" type="ORF">VTAP4600_B1411</name>
</gene>
<reference evidence="1 2" key="1">
    <citation type="submission" date="2017-10" db="EMBL/GenBank/DDBJ databases">
        <authorList>
            <person name="Banno H."/>
            <person name="Chua N.-H."/>
        </authorList>
    </citation>
    <scope>NUCLEOTIDE SEQUENCE [LARGE SCALE GENOMIC DNA]</scope>
    <source>
        <strain evidence="1">Vibrio tapetis CECT4600</strain>
    </source>
</reference>
<sequence>MTQLATTGHIDPDLYVLFLETGVYKQYAERFLNVDQMVDVNIDSYTEQVNLYLTKMKFEKEQSELLVR</sequence>